<evidence type="ECO:0000313" key="6">
    <source>
        <dbReference type="Proteomes" id="UP001302806"/>
    </source>
</evidence>
<dbReference type="Proteomes" id="UP001302806">
    <property type="component" value="Chromosome"/>
</dbReference>
<gene>
    <name evidence="5" type="ORF">RHP51_00270</name>
</gene>
<dbReference type="InterPro" id="IPR006710">
    <property type="entry name" value="Glyco_hydro_43"/>
</dbReference>
<evidence type="ECO:0000313" key="5">
    <source>
        <dbReference type="EMBL" id="WNH09232.1"/>
    </source>
</evidence>
<dbReference type="InterPro" id="IPR023296">
    <property type="entry name" value="Glyco_hydro_beta-prop_sf"/>
</dbReference>
<dbReference type="EMBL" id="CP134537">
    <property type="protein sequence ID" value="WNH09232.1"/>
    <property type="molecule type" value="Genomic_DNA"/>
</dbReference>
<dbReference type="Gene3D" id="2.115.10.20">
    <property type="entry name" value="Glycosyl hydrolase domain, family 43"/>
    <property type="match status" value="1"/>
</dbReference>
<name>A0ABY9XTT9_9FLAO</name>
<dbReference type="PANTHER" id="PTHR43817:SF1">
    <property type="entry name" value="HYDROLASE, FAMILY 43, PUTATIVE (AFU_ORTHOLOGUE AFUA_3G01660)-RELATED"/>
    <property type="match status" value="1"/>
</dbReference>
<evidence type="ECO:0000256" key="1">
    <source>
        <dbReference type="ARBA" id="ARBA00009865"/>
    </source>
</evidence>
<keyword evidence="2" id="KW-0732">Signal</keyword>
<organism evidence="5 6">
    <name type="scientific">Thalassobellus suaedae</name>
    <dbReference type="NCBI Taxonomy" id="3074124"/>
    <lineage>
        <taxon>Bacteria</taxon>
        <taxon>Pseudomonadati</taxon>
        <taxon>Bacteroidota</taxon>
        <taxon>Flavobacteriia</taxon>
        <taxon>Flavobacteriales</taxon>
        <taxon>Flavobacteriaceae</taxon>
        <taxon>Thalassobellus</taxon>
    </lineage>
</organism>
<evidence type="ECO:0000256" key="2">
    <source>
        <dbReference type="ARBA" id="ARBA00022729"/>
    </source>
</evidence>
<reference evidence="5 6" key="1">
    <citation type="submission" date="2023-09" db="EMBL/GenBank/DDBJ databases">
        <title>Thalassobella suaedae gen. nov., sp. nov., a marine bacterium of the family Flavobacteriaceae isolated from a halophyte Suaeda japonica.</title>
        <authorList>
            <person name="Lee S.Y."/>
            <person name="Hwang C.Y."/>
        </authorList>
    </citation>
    <scope>NUCLEOTIDE SEQUENCE [LARGE SCALE GENOMIC DNA]</scope>
    <source>
        <strain evidence="5 6">HL-DH14</strain>
    </source>
</reference>
<dbReference type="RefSeq" id="WP_415865743.1">
    <property type="nucleotide sequence ID" value="NZ_CP134537.1"/>
</dbReference>
<evidence type="ECO:0000256" key="3">
    <source>
        <dbReference type="ARBA" id="ARBA00022801"/>
    </source>
</evidence>
<comment type="similarity">
    <text evidence="1">Belongs to the glycosyl hydrolase 43 family.</text>
</comment>
<dbReference type="SUPFAM" id="SSF75005">
    <property type="entry name" value="Arabinanase/levansucrase/invertase"/>
    <property type="match status" value="1"/>
</dbReference>
<keyword evidence="3" id="KW-0378">Hydrolase</keyword>
<protein>
    <submittedName>
        <fullName evidence="5">Family 43 glycosylhydrolase</fullName>
    </submittedName>
</protein>
<proteinExistence type="inferred from homology"/>
<sequence length="196" mass="23083">MDTTRSNKPIVEQRADPFIYKHKDGYYYFTGSVPTYDCIELRRAKTIAELQNAQTFNVWQKHKSGSMSRHIWAPEIHYLDGKWYVYFAASEEEDIWKLRPYVLECTGQNPLNDEWIELGQMQPADDDNKTFIDFSLDGTVFDHNGKRYFCYRKNRRTICSIQFVFSRNGIANQIENGAVHANHARLRLGTHWFLGE</sequence>
<dbReference type="PANTHER" id="PTHR43817">
    <property type="entry name" value="GLYCOSYL HYDROLASE"/>
    <property type="match status" value="1"/>
</dbReference>
<dbReference type="Pfam" id="PF04616">
    <property type="entry name" value="Glyco_hydro_43"/>
    <property type="match status" value="1"/>
</dbReference>
<keyword evidence="4" id="KW-0326">Glycosidase</keyword>
<accession>A0ABY9XTT9</accession>
<evidence type="ECO:0000256" key="4">
    <source>
        <dbReference type="ARBA" id="ARBA00023295"/>
    </source>
</evidence>